<name>A0A0F9WR81_9ZZZZ</name>
<sequence>MSNYKRRKTRTSRKGFAGVALSFISKLVQQKQQFDQDNRDRRDRRETDRGALYQSDLSQLEQYNNYNNTEGIRATAAQGIRLPGTPATILGGGGLNQISSGVSFLTGNSHEQGGIGVDVNQDGQEDIELESMEAVSGEMVFSKRRKLPSEAVDYLEENGFTNGFNKLSYADAVKKLGLIEKKMEDKLELYDPTATTTANLMLERISNVIEGLFSIQEETKL</sequence>
<accession>A0A0F9WR81</accession>
<organism evidence="1">
    <name type="scientific">marine sediment metagenome</name>
    <dbReference type="NCBI Taxonomy" id="412755"/>
    <lineage>
        <taxon>unclassified sequences</taxon>
        <taxon>metagenomes</taxon>
        <taxon>ecological metagenomes</taxon>
    </lineage>
</organism>
<proteinExistence type="predicted"/>
<dbReference type="AlphaFoldDB" id="A0A0F9WR81"/>
<comment type="caution">
    <text evidence="1">The sequence shown here is derived from an EMBL/GenBank/DDBJ whole genome shotgun (WGS) entry which is preliminary data.</text>
</comment>
<protein>
    <submittedName>
        <fullName evidence="1">Uncharacterized protein</fullName>
    </submittedName>
</protein>
<reference evidence="1" key="1">
    <citation type="journal article" date="2015" name="Nature">
        <title>Complex archaea that bridge the gap between prokaryotes and eukaryotes.</title>
        <authorList>
            <person name="Spang A."/>
            <person name="Saw J.H."/>
            <person name="Jorgensen S.L."/>
            <person name="Zaremba-Niedzwiedzka K."/>
            <person name="Martijn J."/>
            <person name="Lind A.E."/>
            <person name="van Eijk R."/>
            <person name="Schleper C."/>
            <person name="Guy L."/>
            <person name="Ettema T.J."/>
        </authorList>
    </citation>
    <scope>NUCLEOTIDE SEQUENCE</scope>
</reference>
<dbReference type="EMBL" id="LAZR01000126">
    <property type="protein sequence ID" value="KKN88751.1"/>
    <property type="molecule type" value="Genomic_DNA"/>
</dbReference>
<gene>
    <name evidence="1" type="ORF">LCGC14_0246420</name>
</gene>
<evidence type="ECO:0000313" key="1">
    <source>
        <dbReference type="EMBL" id="KKN88751.1"/>
    </source>
</evidence>